<dbReference type="SMART" id="SM01097">
    <property type="entry name" value="CPSase_sm_chain"/>
    <property type="match status" value="1"/>
</dbReference>
<dbReference type="HAMAP" id="MF_01209">
    <property type="entry name" value="CPSase_S_chain"/>
    <property type="match status" value="1"/>
</dbReference>
<proteinExistence type="inferred from homology"/>
<feature type="domain" description="Carbamoyl-phosphate synthase small subunit N-terminal" evidence="6">
    <location>
        <begin position="1"/>
        <end position="131"/>
    </location>
</feature>
<evidence type="ECO:0000256" key="4">
    <source>
        <dbReference type="ARBA" id="ARBA00048816"/>
    </source>
</evidence>
<comment type="caution">
    <text evidence="7">The sequence shown here is derived from an EMBL/GenBank/DDBJ whole genome shotgun (WGS) entry which is preliminary data.</text>
</comment>
<dbReference type="InterPro" id="IPR050472">
    <property type="entry name" value="Anth_synth/Amidotransfase"/>
</dbReference>
<evidence type="ECO:0000259" key="6">
    <source>
        <dbReference type="SMART" id="SM01097"/>
    </source>
</evidence>
<dbReference type="Gene3D" id="3.50.30.20">
    <property type="entry name" value="Carbamoyl-phosphate synthase small subunit, N-terminal domain"/>
    <property type="match status" value="1"/>
</dbReference>
<dbReference type="InterPro" id="IPR006274">
    <property type="entry name" value="CarbamoylP_synth_ssu"/>
</dbReference>
<accession>A0A424YIF4</accession>
<evidence type="ECO:0000313" key="7">
    <source>
        <dbReference type="EMBL" id="RQD78149.1"/>
    </source>
</evidence>
<comment type="subunit">
    <text evidence="5">Composed of two chains; the small (or glutamine) chain promotes the hydrolysis of glutamine to ammonia, which is used by the large (or ammonia) chain to synthesize carbamoyl phosphate. Tetramer of heterodimers (alpha,beta)4.</text>
</comment>
<comment type="pathway">
    <text evidence="5">Pyrimidine metabolism; UMP biosynthesis via de novo pathway; (S)-dihydroorotate from bicarbonate: step 1/3.</text>
</comment>
<dbReference type="PANTHER" id="PTHR43418">
    <property type="entry name" value="MULTIFUNCTIONAL TRYPTOPHAN BIOSYNTHESIS PROTEIN-RELATED"/>
    <property type="match status" value="1"/>
</dbReference>
<keyword evidence="5" id="KW-0665">Pyrimidine biosynthesis</keyword>
<feature type="region of interest" description="CPSase" evidence="5">
    <location>
        <begin position="1"/>
        <end position="168"/>
    </location>
</feature>
<protein>
    <recommendedName>
        <fullName evidence="5">Carbamoyl phosphate synthase small chain</fullName>
        <ecNumber evidence="5">6.3.5.5</ecNumber>
    </recommendedName>
    <alternativeName>
        <fullName evidence="5">Carbamoyl phosphate synthetase glutamine chain</fullName>
    </alternativeName>
</protein>
<keyword evidence="5" id="KW-0436">Ligase</keyword>
<sequence length="350" mass="38527">MRGALVLADGTVFEGDYFGAAEERTGEVVFNTSMGGYGEIISDPASSGKIIVMTYPLIGNYGINREELQSERVQASGLIFKEGTTQPSSWLLQDTLENLLKENGVPALTGIDSRAVTRYIREKGSMPGMITSAESVDPDWFNKGGYSPSEYIKQVSTKNPYSLGEGKYHLVVLDLGVKKDQLRALMKHNCRLTVMPAGTNWKEIMDREPDGLVLSSGPEGGQEVHELAQNLNKAINELPTMGIGLGMEVMALALGAELQKLKFGHRGSNYPVKDLERGKTVITYQNHGYVVKESSLEKTGLFVSEENIHDGTVEGLKHRELPLVAVQYYPFPEAHLEGEETFYSKFISLL</sequence>
<dbReference type="SUPFAM" id="SSF52021">
    <property type="entry name" value="Carbamoyl phosphate synthetase, small subunit N-terminal domain"/>
    <property type="match status" value="1"/>
</dbReference>
<dbReference type="NCBIfam" id="NF009475">
    <property type="entry name" value="PRK12838.1"/>
    <property type="match status" value="1"/>
</dbReference>
<reference evidence="7 8" key="1">
    <citation type="submission" date="2018-08" db="EMBL/GenBank/DDBJ databases">
        <title>The metabolism and importance of syntrophic acetate oxidation coupled to methane or sulfide production in haloalkaline environments.</title>
        <authorList>
            <person name="Timmers P.H.A."/>
            <person name="Vavourakis C.D."/>
            <person name="Sorokin D.Y."/>
            <person name="Sinninghe Damste J.S."/>
            <person name="Muyzer G."/>
            <person name="Stams A.J.M."/>
            <person name="Plugge C.M."/>
        </authorList>
    </citation>
    <scope>NUCLEOTIDE SEQUENCE [LARGE SCALE GENOMIC DNA]</scope>
    <source>
        <strain evidence="7">MSAO_Bac1</strain>
    </source>
</reference>
<evidence type="ECO:0000313" key="8">
    <source>
        <dbReference type="Proteomes" id="UP000285138"/>
    </source>
</evidence>
<dbReference type="AlphaFoldDB" id="A0A424YIF4"/>
<dbReference type="EMBL" id="QZAA01000035">
    <property type="protein sequence ID" value="RQD78149.1"/>
    <property type="molecule type" value="Genomic_DNA"/>
</dbReference>
<dbReference type="InterPro" id="IPR029062">
    <property type="entry name" value="Class_I_gatase-like"/>
</dbReference>
<dbReference type="InterPro" id="IPR017926">
    <property type="entry name" value="GATASE"/>
</dbReference>
<evidence type="ECO:0000256" key="3">
    <source>
        <dbReference type="ARBA" id="ARBA00022962"/>
    </source>
</evidence>
<dbReference type="Gene3D" id="3.40.50.880">
    <property type="match status" value="1"/>
</dbReference>
<comment type="function">
    <text evidence="5">Small subunit of the glutamine-dependent carbamoyl phosphate synthetase (CPSase). CPSase catalyzes the formation of carbamoyl phosphate from the ammonia moiety of glutamine, carbonate, and phosphate donated by ATP, constituting the first step of 2 biosynthetic pathways, one leading to arginine and/or urea and the other to pyrimidine nucleotides. The small subunit (glutamine amidotransferase) binds and cleaves glutamine to supply the large subunit with the substrate ammonia.</text>
</comment>
<gene>
    <name evidence="5" type="primary">carA</name>
    <name evidence="7" type="ORF">D5R97_00855</name>
</gene>
<dbReference type="SUPFAM" id="SSF52317">
    <property type="entry name" value="Class I glutamine amidotransferase-like"/>
    <property type="match status" value="1"/>
</dbReference>
<feature type="binding site" evidence="5">
    <location>
        <position position="245"/>
    </location>
    <ligand>
        <name>L-glutamine</name>
        <dbReference type="ChEBI" id="CHEBI:58359"/>
    </ligand>
</feature>
<dbReference type="InterPro" id="IPR002474">
    <property type="entry name" value="CarbamoylP_synth_ssu_N"/>
</dbReference>
<dbReference type="GO" id="GO:0044205">
    <property type="term" value="P:'de novo' UMP biosynthetic process"/>
    <property type="evidence" value="ECO:0007669"/>
    <property type="project" value="UniProtKB-UniRule"/>
</dbReference>
<evidence type="ECO:0000256" key="1">
    <source>
        <dbReference type="ARBA" id="ARBA00005077"/>
    </source>
</evidence>
<feature type="binding site" evidence="5">
    <location>
        <position position="217"/>
    </location>
    <ligand>
        <name>L-glutamine</name>
        <dbReference type="ChEBI" id="CHEBI:58359"/>
    </ligand>
</feature>
<organism evidence="7 8">
    <name type="scientific">Candidatus Syntrophonatronum acetioxidans</name>
    <dbReference type="NCBI Taxonomy" id="1795816"/>
    <lineage>
        <taxon>Bacteria</taxon>
        <taxon>Bacillati</taxon>
        <taxon>Bacillota</taxon>
        <taxon>Clostridia</taxon>
        <taxon>Eubacteriales</taxon>
        <taxon>Syntrophomonadaceae</taxon>
        <taxon>Candidatus Syntrophonatronum</taxon>
    </lineage>
</organism>
<comment type="caution">
    <text evidence="5">Lacks conserved residue(s) required for the propagation of feature annotation.</text>
</comment>
<dbReference type="GO" id="GO:0006207">
    <property type="term" value="P:'de novo' pyrimidine nucleobase biosynthetic process"/>
    <property type="evidence" value="ECO:0007669"/>
    <property type="project" value="InterPro"/>
</dbReference>
<dbReference type="EC" id="6.3.5.5" evidence="5"/>
<dbReference type="GO" id="GO:0004359">
    <property type="term" value="F:glutaminase activity"/>
    <property type="evidence" value="ECO:0007669"/>
    <property type="project" value="RHEA"/>
</dbReference>
<comment type="catalytic activity">
    <reaction evidence="5">
        <text>L-glutamine + H2O = L-glutamate + NH4(+)</text>
        <dbReference type="Rhea" id="RHEA:15889"/>
        <dbReference type="ChEBI" id="CHEBI:15377"/>
        <dbReference type="ChEBI" id="CHEBI:28938"/>
        <dbReference type="ChEBI" id="CHEBI:29985"/>
        <dbReference type="ChEBI" id="CHEBI:58359"/>
    </reaction>
</comment>
<dbReference type="GO" id="GO:0006526">
    <property type="term" value="P:L-arginine biosynthetic process"/>
    <property type="evidence" value="ECO:0007669"/>
    <property type="project" value="UniProtKB-UniRule"/>
</dbReference>
<comment type="catalytic activity">
    <reaction evidence="4 5">
        <text>hydrogencarbonate + L-glutamine + 2 ATP + H2O = carbamoyl phosphate + L-glutamate + 2 ADP + phosphate + 2 H(+)</text>
        <dbReference type="Rhea" id="RHEA:18633"/>
        <dbReference type="ChEBI" id="CHEBI:15377"/>
        <dbReference type="ChEBI" id="CHEBI:15378"/>
        <dbReference type="ChEBI" id="CHEBI:17544"/>
        <dbReference type="ChEBI" id="CHEBI:29985"/>
        <dbReference type="ChEBI" id="CHEBI:30616"/>
        <dbReference type="ChEBI" id="CHEBI:43474"/>
        <dbReference type="ChEBI" id="CHEBI:58228"/>
        <dbReference type="ChEBI" id="CHEBI:58359"/>
        <dbReference type="ChEBI" id="CHEBI:456216"/>
        <dbReference type="EC" id="6.3.5.5"/>
    </reaction>
</comment>
<dbReference type="InterPro" id="IPR036480">
    <property type="entry name" value="CarbP_synth_ssu_N_sf"/>
</dbReference>
<dbReference type="UniPathway" id="UPA00070">
    <property type="reaction ID" value="UER00115"/>
</dbReference>
<dbReference type="PROSITE" id="PS51273">
    <property type="entry name" value="GATASE_TYPE_1"/>
    <property type="match status" value="1"/>
</dbReference>
<feature type="binding site" evidence="5">
    <location>
        <position position="289"/>
    </location>
    <ligand>
        <name>L-glutamine</name>
        <dbReference type="ChEBI" id="CHEBI:58359"/>
    </ligand>
</feature>
<dbReference type="NCBIfam" id="TIGR01368">
    <property type="entry name" value="CPSaseIIsmall"/>
    <property type="match status" value="1"/>
</dbReference>
<name>A0A424YIF4_9FIRM</name>
<dbReference type="GO" id="GO:0006541">
    <property type="term" value="P:glutamine metabolic process"/>
    <property type="evidence" value="ECO:0007669"/>
    <property type="project" value="InterPro"/>
</dbReference>
<keyword evidence="3 5" id="KW-0315">Glutamine amidotransferase</keyword>
<dbReference type="Pfam" id="PF00117">
    <property type="entry name" value="GATase"/>
    <property type="match status" value="1"/>
</dbReference>
<feature type="binding site" evidence="5">
    <location>
        <position position="288"/>
    </location>
    <ligand>
        <name>L-glutamine</name>
        <dbReference type="ChEBI" id="CHEBI:58359"/>
    </ligand>
</feature>
<dbReference type="Proteomes" id="UP000285138">
    <property type="component" value="Unassembled WGS sequence"/>
</dbReference>
<keyword evidence="5" id="KW-0055">Arginine biosynthesis</keyword>
<dbReference type="GO" id="GO:0004088">
    <property type="term" value="F:carbamoyl-phosphate synthase (glutamine-hydrolyzing) activity"/>
    <property type="evidence" value="ECO:0007669"/>
    <property type="project" value="UniProtKB-UniRule"/>
</dbReference>
<comment type="similarity">
    <text evidence="2 5">Belongs to the CarA family.</text>
</comment>
<dbReference type="PANTHER" id="PTHR43418:SF7">
    <property type="entry name" value="CARBAMOYL-PHOSPHATE SYNTHASE SMALL CHAIN"/>
    <property type="match status" value="1"/>
</dbReference>
<dbReference type="UniPathway" id="UPA00068">
    <property type="reaction ID" value="UER00171"/>
</dbReference>
<dbReference type="GO" id="GO:0005524">
    <property type="term" value="F:ATP binding"/>
    <property type="evidence" value="ECO:0007669"/>
    <property type="project" value="UniProtKB-UniRule"/>
</dbReference>
<dbReference type="PRINTS" id="PR00099">
    <property type="entry name" value="CPSGATASE"/>
</dbReference>
<keyword evidence="5" id="KW-0028">Amino-acid biosynthesis</keyword>
<feature type="binding site" evidence="5">
    <location>
        <position position="286"/>
    </location>
    <ligand>
        <name>L-glutamine</name>
        <dbReference type="ChEBI" id="CHEBI:58359"/>
    </ligand>
</feature>
<keyword evidence="5" id="KW-0547">Nucleotide-binding</keyword>
<keyword evidence="5" id="KW-0067">ATP-binding</keyword>
<evidence type="ECO:0000256" key="5">
    <source>
        <dbReference type="HAMAP-Rule" id="MF_01209"/>
    </source>
</evidence>
<dbReference type="Pfam" id="PF00988">
    <property type="entry name" value="CPSase_sm_chain"/>
    <property type="match status" value="1"/>
</dbReference>
<evidence type="ECO:0000256" key="2">
    <source>
        <dbReference type="ARBA" id="ARBA00007800"/>
    </source>
</evidence>
<comment type="pathway">
    <text evidence="1 5">Amino-acid biosynthesis; L-arginine biosynthesis; carbamoyl phosphate from bicarbonate: step 1/1.</text>
</comment>